<dbReference type="GO" id="GO:1904680">
    <property type="term" value="F:peptide transmembrane transporter activity"/>
    <property type="evidence" value="ECO:0007669"/>
    <property type="project" value="TreeGrafter"/>
</dbReference>
<feature type="chain" id="PRO_5018254064" evidence="6">
    <location>
        <begin position="46"/>
        <end position="564"/>
    </location>
</feature>
<dbReference type="Proteomes" id="UP000275910">
    <property type="component" value="Unassembled WGS sequence"/>
</dbReference>
<dbReference type="EMBL" id="RCTY01000001">
    <property type="protein sequence ID" value="ROU09466.1"/>
    <property type="molecule type" value="Genomic_DNA"/>
</dbReference>
<accession>A0A3N2RQ13</accession>
<dbReference type="PANTHER" id="PTHR30290">
    <property type="entry name" value="PERIPLASMIC BINDING COMPONENT OF ABC TRANSPORTER"/>
    <property type="match status" value="1"/>
</dbReference>
<dbReference type="Pfam" id="PF00496">
    <property type="entry name" value="SBP_bac_5"/>
    <property type="match status" value="1"/>
</dbReference>
<comment type="similarity">
    <text evidence="2">Belongs to the bacterial solute-binding protein 5 family.</text>
</comment>
<protein>
    <submittedName>
        <fullName evidence="8">Peptide ABC transporter substrate-binding protein</fullName>
    </submittedName>
</protein>
<evidence type="ECO:0000256" key="4">
    <source>
        <dbReference type="ARBA" id="ARBA00022729"/>
    </source>
</evidence>
<dbReference type="Gene3D" id="3.40.190.10">
    <property type="entry name" value="Periplasmic binding protein-like II"/>
    <property type="match status" value="1"/>
</dbReference>
<evidence type="ECO:0000256" key="1">
    <source>
        <dbReference type="ARBA" id="ARBA00004196"/>
    </source>
</evidence>
<gene>
    <name evidence="8" type="ORF">D9T17_01175</name>
</gene>
<dbReference type="InterPro" id="IPR030678">
    <property type="entry name" value="Peptide/Ni-bd"/>
</dbReference>
<dbReference type="InterPro" id="IPR000914">
    <property type="entry name" value="SBP_5_dom"/>
</dbReference>
<keyword evidence="3" id="KW-0813">Transport</keyword>
<evidence type="ECO:0000256" key="2">
    <source>
        <dbReference type="ARBA" id="ARBA00005695"/>
    </source>
</evidence>
<dbReference type="PANTHER" id="PTHR30290:SF10">
    <property type="entry name" value="PERIPLASMIC OLIGOPEPTIDE-BINDING PROTEIN-RELATED"/>
    <property type="match status" value="1"/>
</dbReference>
<keyword evidence="4 6" id="KW-0732">Signal</keyword>
<feature type="domain" description="Solute-binding protein family 5" evidence="7">
    <location>
        <begin position="96"/>
        <end position="483"/>
    </location>
</feature>
<organism evidence="8 9">
    <name type="scientific">Lysobacter enzymogenes</name>
    <dbReference type="NCBI Taxonomy" id="69"/>
    <lineage>
        <taxon>Bacteria</taxon>
        <taxon>Pseudomonadati</taxon>
        <taxon>Pseudomonadota</taxon>
        <taxon>Gammaproteobacteria</taxon>
        <taxon>Lysobacterales</taxon>
        <taxon>Lysobacteraceae</taxon>
        <taxon>Lysobacter</taxon>
    </lineage>
</organism>
<dbReference type="Gene3D" id="3.90.76.10">
    <property type="entry name" value="Dipeptide-binding Protein, Domain 1"/>
    <property type="match status" value="1"/>
</dbReference>
<dbReference type="GO" id="GO:0043190">
    <property type="term" value="C:ATP-binding cassette (ABC) transporter complex"/>
    <property type="evidence" value="ECO:0007669"/>
    <property type="project" value="InterPro"/>
</dbReference>
<feature type="signal peptide" evidence="6">
    <location>
        <begin position="1"/>
        <end position="45"/>
    </location>
</feature>
<evidence type="ECO:0000256" key="3">
    <source>
        <dbReference type="ARBA" id="ARBA00022448"/>
    </source>
</evidence>
<dbReference type="SUPFAM" id="SSF53850">
    <property type="entry name" value="Periplasmic binding protein-like II"/>
    <property type="match status" value="1"/>
</dbReference>
<dbReference type="CDD" id="cd08504">
    <property type="entry name" value="PBP2_OppA"/>
    <property type="match status" value="1"/>
</dbReference>
<evidence type="ECO:0000313" key="9">
    <source>
        <dbReference type="Proteomes" id="UP000275910"/>
    </source>
</evidence>
<dbReference type="GO" id="GO:0030288">
    <property type="term" value="C:outer membrane-bounded periplasmic space"/>
    <property type="evidence" value="ECO:0007669"/>
    <property type="project" value="UniProtKB-ARBA"/>
</dbReference>
<comment type="subcellular location">
    <subcellularLocation>
        <location evidence="1">Cell envelope</location>
    </subcellularLocation>
</comment>
<dbReference type="AlphaFoldDB" id="A0A3N2RQ13"/>
<sequence>MRQLAYNRKTPGSVEPVLARTTSVLQRYGSALLLALAAPAVPAQAAPDAPAATQLERGNGPEPSTLDAHRCQEVACGNVLRDLYEGLVTEDAQGRLVPGIAERWTVSADGRTWTFVLRPGLRWSNGETLDAAQVVASFRRAFAPATAAPFGELFDALDGAQAVQAGRRPPQQLGVSAPDPRTVVFRLTRSASLPALLTLPIAFPVYLPAVERHGAQHTQPGRLVSNGAYRLASWTPQANLVVEKNPHFHDAARVALPRVRFHVTEDAAAELQRFAAGDLDITEVVPPQPLPALRARFGEQLRLSPYLGAFWLGLNTTQPPFRPACASARCAEQALALRRALTLAIDRDKLTRYVTGLGETPAYGIVPPGIAGYAPAAMPWATWTQAQREAHARALYRHAGYSPERPLVLELRYNTSTPHRRLSLAVAAMWKQTLGVQVRLRNEEWKVFVQNRKQRAITQAFRGGWIGDLPDARNFLAGFANDGPLNWMGYDDAGYRERLARADAAATEAARNAWLRAAEQRLLNDNAAIPLYFYTSKHLVSRRVRGFEPNALDRHASRWLSLSP</sequence>
<evidence type="ECO:0000313" key="8">
    <source>
        <dbReference type="EMBL" id="ROU09466.1"/>
    </source>
</evidence>
<reference evidence="8 9" key="1">
    <citation type="submission" date="2018-10" db="EMBL/GenBank/DDBJ databases">
        <title>The genome of Lysobacter enzymogenes OH11.</title>
        <authorList>
            <person name="Liu F."/>
            <person name="Zhao Y."/>
            <person name="Qian G."/>
            <person name="Chen Y."/>
            <person name="Xu H."/>
        </authorList>
    </citation>
    <scope>NUCLEOTIDE SEQUENCE [LARGE SCALE GENOMIC DNA]</scope>
    <source>
        <strain evidence="8 9">OH11</strain>
    </source>
</reference>
<evidence type="ECO:0000256" key="6">
    <source>
        <dbReference type="SAM" id="SignalP"/>
    </source>
</evidence>
<feature type="region of interest" description="Disordered" evidence="5">
    <location>
        <begin position="47"/>
        <end position="66"/>
    </location>
</feature>
<evidence type="ECO:0000256" key="5">
    <source>
        <dbReference type="SAM" id="MobiDB-lite"/>
    </source>
</evidence>
<proteinExistence type="inferred from homology"/>
<dbReference type="PIRSF" id="PIRSF002741">
    <property type="entry name" value="MppA"/>
    <property type="match status" value="1"/>
</dbReference>
<dbReference type="InterPro" id="IPR039424">
    <property type="entry name" value="SBP_5"/>
</dbReference>
<evidence type="ECO:0000259" key="7">
    <source>
        <dbReference type="Pfam" id="PF00496"/>
    </source>
</evidence>
<name>A0A3N2RQ13_LYSEN</name>
<comment type="caution">
    <text evidence="8">The sequence shown here is derived from an EMBL/GenBank/DDBJ whole genome shotgun (WGS) entry which is preliminary data.</text>
</comment>
<dbReference type="Gene3D" id="3.10.105.10">
    <property type="entry name" value="Dipeptide-binding Protein, Domain 3"/>
    <property type="match status" value="1"/>
</dbReference>
<dbReference type="GO" id="GO:0015833">
    <property type="term" value="P:peptide transport"/>
    <property type="evidence" value="ECO:0007669"/>
    <property type="project" value="TreeGrafter"/>
</dbReference>